<dbReference type="OrthoDB" id="6658731at2"/>
<evidence type="ECO:0000256" key="1">
    <source>
        <dbReference type="SAM" id="Phobius"/>
    </source>
</evidence>
<evidence type="ECO:0000259" key="2">
    <source>
        <dbReference type="Pfam" id="PF06713"/>
    </source>
</evidence>
<proteinExistence type="predicted"/>
<reference evidence="3 4" key="1">
    <citation type="submission" date="2019-01" db="EMBL/GenBank/DDBJ databases">
        <title>Pseudoxanthomonas composti sp. nov., isolated from compost.</title>
        <authorList>
            <person name="Yang G."/>
        </authorList>
    </citation>
    <scope>NUCLEOTIDE SEQUENCE [LARGE SCALE GENOMIC DNA]</scope>
    <source>
        <strain evidence="3 4">GSS15</strain>
    </source>
</reference>
<gene>
    <name evidence="3" type="ORF">EPA99_17725</name>
</gene>
<organism evidence="3 4">
    <name type="scientific">Pseudoxanthomonas composti</name>
    <dbReference type="NCBI Taxonomy" id="2137479"/>
    <lineage>
        <taxon>Bacteria</taxon>
        <taxon>Pseudomonadati</taxon>
        <taxon>Pseudomonadota</taxon>
        <taxon>Gammaproteobacteria</taxon>
        <taxon>Lysobacterales</taxon>
        <taxon>Lysobacteraceae</taxon>
        <taxon>Pseudoxanthomonas</taxon>
    </lineage>
</organism>
<keyword evidence="1" id="KW-0472">Membrane</keyword>
<name>A0A4Q1JQY7_9GAMM</name>
<feature type="domain" description="Uncharacterized protein YyaB-like PH" evidence="2">
    <location>
        <begin position="62"/>
        <end position="132"/>
    </location>
</feature>
<dbReference type="InterPro" id="IPR009589">
    <property type="entry name" value="PH_YyaB-like"/>
</dbReference>
<keyword evidence="4" id="KW-1185">Reference proteome</keyword>
<dbReference type="Pfam" id="PF06713">
    <property type="entry name" value="bPH_4"/>
    <property type="match status" value="1"/>
</dbReference>
<protein>
    <recommendedName>
        <fullName evidence="2">Uncharacterized protein YyaB-like PH domain-containing protein</fullName>
    </recommendedName>
</protein>
<comment type="caution">
    <text evidence="3">The sequence shown here is derived from an EMBL/GenBank/DDBJ whole genome shotgun (WGS) entry which is preliminary data.</text>
</comment>
<dbReference type="EMBL" id="SAWZ01000014">
    <property type="protein sequence ID" value="RXQ99680.1"/>
    <property type="molecule type" value="Genomic_DNA"/>
</dbReference>
<sequence>MQSRPYVSAVDGFIACCLALPLMLSAGTVAWGWLHGPSAGGLATFLGVLPALVLPLWLLLDTRYQLTAERLLVRCGPFRWRIALSEIRAVTPTRSLMSGPALSLDRLRVDYGRWRSVLISPRERQAFLDELAALREAQGTR</sequence>
<keyword evidence="1" id="KW-1133">Transmembrane helix</keyword>
<keyword evidence="1" id="KW-0812">Transmembrane</keyword>
<dbReference type="Proteomes" id="UP000289784">
    <property type="component" value="Unassembled WGS sequence"/>
</dbReference>
<accession>A0A4Q1JQY7</accession>
<feature type="transmembrane region" description="Helical" evidence="1">
    <location>
        <begin position="40"/>
        <end position="60"/>
    </location>
</feature>
<feature type="transmembrane region" description="Helical" evidence="1">
    <location>
        <begin position="12"/>
        <end position="34"/>
    </location>
</feature>
<evidence type="ECO:0000313" key="3">
    <source>
        <dbReference type="EMBL" id="RXQ99680.1"/>
    </source>
</evidence>
<dbReference type="GO" id="GO:0030153">
    <property type="term" value="P:bacteriocin immunity"/>
    <property type="evidence" value="ECO:0007669"/>
    <property type="project" value="InterPro"/>
</dbReference>
<evidence type="ECO:0000313" key="4">
    <source>
        <dbReference type="Proteomes" id="UP000289784"/>
    </source>
</evidence>
<dbReference type="RefSeq" id="WP_129472591.1">
    <property type="nucleotide sequence ID" value="NZ_SAWZ01000014.1"/>
</dbReference>
<dbReference type="AlphaFoldDB" id="A0A4Q1JQY7"/>